<evidence type="ECO:0000256" key="5">
    <source>
        <dbReference type="SAM" id="MobiDB-lite"/>
    </source>
</evidence>
<protein>
    <submittedName>
        <fullName evidence="7">Putative HMG box</fullName>
    </submittedName>
</protein>
<sequence length="519" mass="58161">MNYCGYSAAEEIPTQQLYGKMPVTQHGYGKTDFNLEFDPAKDYYGNYDQYNGMLMAPHSQQSVSPQLAAGDPGTYWTTADCPDFDSLQTATAVDHNGSYASLLTVQAANVVDYQDINNLEPSFLPGQVDLSHSALMQPIDPTNGNLVGNGYPNQDPNLYNNSNLSCPMNIYQRPINQPNMEKPEDEDTSSYCTYKQSTQSEISPISRNIRQKRQGRKRKPKKDPNEPQNKNAFLLLCRPVSAYALFFRDTQATIKGQNPNASFGEVSKIVATLWDGLNADAKNVSKIINIFVSFQQRLDRVDTKMKFAHNAKWVFLEIFTSRVCNRNNLTSSERLFVVYKQKTESAKKDYLKQLAAYRANLLSKGGNSNGCTLQACGEYFHQQKYLLSQSLPDSTSAMTEANDAMTGLNGKTLASLIAEPPPQQVLTATTTLTVPQTSYTTNRMRTEIDIEAEFPLSSNPTGNQTFSQTNGTNEGTSDMHSPNWNHEYSNNDCVVRYCRDAYSDWVEQRKPQPRTFTPV</sequence>
<feature type="region of interest" description="Disordered" evidence="5">
    <location>
        <begin position="455"/>
        <end position="483"/>
    </location>
</feature>
<feature type="DNA-binding region" description="HMG box" evidence="4">
    <location>
        <begin position="236"/>
        <end position="282"/>
    </location>
</feature>
<dbReference type="AlphaFoldDB" id="A0A1Y3E5M5"/>
<dbReference type="PANTHER" id="PTHR45781">
    <property type="entry name" value="AGAP000281-PA"/>
    <property type="match status" value="1"/>
</dbReference>
<evidence type="ECO:0000259" key="6">
    <source>
        <dbReference type="PROSITE" id="PS50118"/>
    </source>
</evidence>
<feature type="domain" description="HMG box" evidence="6">
    <location>
        <begin position="236"/>
        <end position="282"/>
    </location>
</feature>
<accession>A0A1Y3E5M5</accession>
<comment type="subcellular location">
    <subcellularLocation>
        <location evidence="1">Nucleus</location>
    </subcellularLocation>
</comment>
<feature type="compositionally biased region" description="Polar residues" evidence="5">
    <location>
        <begin position="456"/>
        <end position="483"/>
    </location>
</feature>
<gene>
    <name evidence="7" type="ORF">D917_04141</name>
</gene>
<evidence type="ECO:0000256" key="4">
    <source>
        <dbReference type="PROSITE-ProRule" id="PRU00267"/>
    </source>
</evidence>
<dbReference type="PROSITE" id="PS50118">
    <property type="entry name" value="HMG_BOX_2"/>
    <property type="match status" value="1"/>
</dbReference>
<dbReference type="SUPFAM" id="SSF47095">
    <property type="entry name" value="HMG-box"/>
    <property type="match status" value="1"/>
</dbReference>
<dbReference type="GO" id="GO:0006357">
    <property type="term" value="P:regulation of transcription by RNA polymerase II"/>
    <property type="evidence" value="ECO:0007669"/>
    <property type="project" value="TreeGrafter"/>
</dbReference>
<organism evidence="7 8">
    <name type="scientific">Trichinella nativa</name>
    <dbReference type="NCBI Taxonomy" id="6335"/>
    <lineage>
        <taxon>Eukaryota</taxon>
        <taxon>Metazoa</taxon>
        <taxon>Ecdysozoa</taxon>
        <taxon>Nematoda</taxon>
        <taxon>Enoplea</taxon>
        <taxon>Dorylaimia</taxon>
        <taxon>Trichinellida</taxon>
        <taxon>Trichinellidae</taxon>
        <taxon>Trichinella</taxon>
    </lineage>
</organism>
<dbReference type="Pfam" id="PF00505">
    <property type="entry name" value="HMG_box"/>
    <property type="match status" value="1"/>
</dbReference>
<evidence type="ECO:0000313" key="8">
    <source>
        <dbReference type="Proteomes" id="UP000243006"/>
    </source>
</evidence>
<evidence type="ECO:0000256" key="2">
    <source>
        <dbReference type="ARBA" id="ARBA00023125"/>
    </source>
</evidence>
<keyword evidence="3 4" id="KW-0539">Nucleus</keyword>
<evidence type="ECO:0000313" key="7">
    <source>
        <dbReference type="EMBL" id="OUC40365.1"/>
    </source>
</evidence>
<evidence type="ECO:0000256" key="1">
    <source>
        <dbReference type="ARBA" id="ARBA00004123"/>
    </source>
</evidence>
<keyword evidence="2 4" id="KW-0238">DNA-binding</keyword>
<reference evidence="7 8" key="1">
    <citation type="submission" date="2015-04" db="EMBL/GenBank/DDBJ databases">
        <title>Draft genome of the roundworm Trichinella nativa.</title>
        <authorList>
            <person name="Mitreva M."/>
        </authorList>
    </citation>
    <scope>NUCLEOTIDE SEQUENCE [LARGE SCALE GENOMIC DNA]</scope>
    <source>
        <strain evidence="7 8">ISS45</strain>
    </source>
</reference>
<feature type="compositionally biased region" description="Basic residues" evidence="5">
    <location>
        <begin position="209"/>
        <end position="221"/>
    </location>
</feature>
<feature type="compositionally biased region" description="Polar residues" evidence="5">
    <location>
        <begin position="189"/>
        <end position="206"/>
    </location>
</feature>
<dbReference type="Proteomes" id="UP000243006">
    <property type="component" value="Unassembled WGS sequence"/>
</dbReference>
<dbReference type="Gene3D" id="1.10.30.10">
    <property type="entry name" value="High mobility group box domain"/>
    <property type="match status" value="1"/>
</dbReference>
<dbReference type="GO" id="GO:0031490">
    <property type="term" value="F:chromatin DNA binding"/>
    <property type="evidence" value="ECO:0007669"/>
    <property type="project" value="TreeGrafter"/>
</dbReference>
<dbReference type="InterPro" id="IPR051365">
    <property type="entry name" value="TOX_HMG-box_domain"/>
</dbReference>
<comment type="caution">
    <text evidence="7">The sequence shown here is derived from an EMBL/GenBank/DDBJ whole genome shotgun (WGS) entry which is preliminary data.</text>
</comment>
<evidence type="ECO:0000256" key="3">
    <source>
        <dbReference type="ARBA" id="ARBA00023242"/>
    </source>
</evidence>
<dbReference type="PANTHER" id="PTHR45781:SF1">
    <property type="entry name" value="HMG BOX DOMAIN-CONTAINING PROTEIN"/>
    <property type="match status" value="1"/>
</dbReference>
<dbReference type="GO" id="GO:0005634">
    <property type="term" value="C:nucleus"/>
    <property type="evidence" value="ECO:0007669"/>
    <property type="project" value="UniProtKB-SubCell"/>
</dbReference>
<dbReference type="InterPro" id="IPR036910">
    <property type="entry name" value="HMG_box_dom_sf"/>
</dbReference>
<dbReference type="EMBL" id="LVZM01022964">
    <property type="protein sequence ID" value="OUC40365.1"/>
    <property type="molecule type" value="Genomic_DNA"/>
</dbReference>
<dbReference type="CDD" id="cd21995">
    <property type="entry name" value="HMG-box_TOX-like"/>
    <property type="match status" value="1"/>
</dbReference>
<feature type="region of interest" description="Disordered" evidence="5">
    <location>
        <begin position="169"/>
        <end position="230"/>
    </location>
</feature>
<name>A0A1Y3E5M5_9BILA</name>
<proteinExistence type="predicted"/>
<dbReference type="InterPro" id="IPR009071">
    <property type="entry name" value="HMG_box_dom"/>
</dbReference>